<name>A0A1E5BVZ7_9GAMM</name>
<dbReference type="InterPro" id="IPR027417">
    <property type="entry name" value="P-loop_NTPase"/>
</dbReference>
<accession>A0A1E5BVZ7</accession>
<dbReference type="RefSeq" id="WP_016961486.1">
    <property type="nucleotide sequence ID" value="NZ_AJWN02000110.1"/>
</dbReference>
<dbReference type="SUPFAM" id="SSF52540">
    <property type="entry name" value="P-loop containing nucleoside triphosphate hydrolases"/>
    <property type="match status" value="1"/>
</dbReference>
<gene>
    <name evidence="1" type="ORF">A1OK_17860</name>
</gene>
<dbReference type="Proteomes" id="UP000095039">
    <property type="component" value="Unassembled WGS sequence"/>
</dbReference>
<dbReference type="Gene3D" id="3.40.50.300">
    <property type="entry name" value="P-loop containing nucleotide triphosphate hydrolases"/>
    <property type="match status" value="1"/>
</dbReference>
<dbReference type="EMBL" id="AJWN02000110">
    <property type="protein sequence ID" value="OEE57385.1"/>
    <property type="molecule type" value="Genomic_DNA"/>
</dbReference>
<comment type="caution">
    <text evidence="1">The sequence shown here is derived from an EMBL/GenBank/DDBJ whole genome shotgun (WGS) entry which is preliminary data.</text>
</comment>
<proteinExistence type="predicted"/>
<evidence type="ECO:0008006" key="3">
    <source>
        <dbReference type="Google" id="ProtNLM"/>
    </source>
</evidence>
<reference evidence="1 2" key="1">
    <citation type="journal article" date="2012" name="Science">
        <title>Ecological populations of bacteria act as socially cohesive units of antibiotic production and resistance.</title>
        <authorList>
            <person name="Cordero O.X."/>
            <person name="Wildschutte H."/>
            <person name="Kirkup B."/>
            <person name="Proehl S."/>
            <person name="Ngo L."/>
            <person name="Hussain F."/>
            <person name="Le Roux F."/>
            <person name="Mincer T."/>
            <person name="Polz M.F."/>
        </authorList>
    </citation>
    <scope>NUCLEOTIDE SEQUENCE [LARGE SCALE GENOMIC DNA]</scope>
    <source>
        <strain evidence="1 2">FF-454</strain>
    </source>
</reference>
<evidence type="ECO:0000313" key="1">
    <source>
        <dbReference type="EMBL" id="OEE57385.1"/>
    </source>
</evidence>
<keyword evidence="2" id="KW-1185">Reference proteome</keyword>
<protein>
    <recommendedName>
        <fullName evidence="3">Sulfotransferase domain-containing protein</fullName>
    </recommendedName>
</protein>
<organism evidence="1 2">
    <name type="scientific">Enterovibrio norvegicus FF-454</name>
    <dbReference type="NCBI Taxonomy" id="1185651"/>
    <lineage>
        <taxon>Bacteria</taxon>
        <taxon>Pseudomonadati</taxon>
        <taxon>Pseudomonadota</taxon>
        <taxon>Gammaproteobacteria</taxon>
        <taxon>Vibrionales</taxon>
        <taxon>Vibrionaceae</taxon>
        <taxon>Enterovibrio</taxon>
    </lineage>
</organism>
<dbReference type="AlphaFoldDB" id="A0A1E5BVZ7"/>
<sequence length="313" mass="36194">MKKIVLHIGTHKTGSTSLQSFLYENSNALLEQSVDYVISECVWKAHQPLGWFLQGNTAALKSLYPSYKYGVINNLEKKIKESNAKTIVLSSENIFLCDDVDKIIRLRDRFSDYKFEIVVYLREQFGFNKSWYYELVRADYYRYSGGFSQFLSENNYPTKYFSALEKWSKVFGCDSINVIDFDVVKKNGNLLPHFVENFLDVDASKLIHPENKNESLPEIGVALMSLFNQFDISDSERSELVSSLSKINNKESIMGSYSEAIFNECKCSNEKLHKAYGIDLNSYFYKCYDGGSNKYSKESFYDVLEKIKSFNFT</sequence>
<evidence type="ECO:0000313" key="2">
    <source>
        <dbReference type="Proteomes" id="UP000095039"/>
    </source>
</evidence>